<dbReference type="InterPro" id="IPR050428">
    <property type="entry name" value="TCS_sensor_his_kinase"/>
</dbReference>
<dbReference type="FunFam" id="1.10.287.130:FF:000001">
    <property type="entry name" value="Two-component sensor histidine kinase"/>
    <property type="match status" value="1"/>
</dbReference>
<dbReference type="FunFam" id="3.30.565.10:FF:000006">
    <property type="entry name" value="Sensor histidine kinase WalK"/>
    <property type="match status" value="1"/>
</dbReference>
<dbReference type="PROSITE" id="PS50109">
    <property type="entry name" value="HIS_KIN"/>
    <property type="match status" value="1"/>
</dbReference>
<dbReference type="Pfam" id="PF00672">
    <property type="entry name" value="HAMP"/>
    <property type="match status" value="1"/>
</dbReference>
<dbReference type="SMART" id="SM00387">
    <property type="entry name" value="HATPase_c"/>
    <property type="match status" value="1"/>
</dbReference>
<dbReference type="GO" id="GO:0005509">
    <property type="term" value="F:calcium ion binding"/>
    <property type="evidence" value="ECO:0007669"/>
    <property type="project" value="UniProtKB-ARBA"/>
</dbReference>
<feature type="domain" description="HAMP" evidence="16">
    <location>
        <begin position="198"/>
        <end position="251"/>
    </location>
</feature>
<evidence type="ECO:0000256" key="12">
    <source>
        <dbReference type="SAM" id="MobiDB-lite"/>
    </source>
</evidence>
<comment type="catalytic activity">
    <reaction evidence="1">
        <text>ATP + protein L-histidine = ADP + protein N-phospho-L-histidine.</text>
        <dbReference type="EC" id="2.7.13.3"/>
    </reaction>
</comment>
<dbReference type="InterPro" id="IPR005467">
    <property type="entry name" value="His_kinase_dom"/>
</dbReference>
<dbReference type="GO" id="GO:0005886">
    <property type="term" value="C:plasma membrane"/>
    <property type="evidence" value="ECO:0007669"/>
    <property type="project" value="UniProtKB-SubCell"/>
</dbReference>
<keyword evidence="11 13" id="KW-0472">Membrane</keyword>
<dbReference type="Gene3D" id="3.30.565.10">
    <property type="entry name" value="Histidine kinase-like ATPase, C-terminal domain"/>
    <property type="match status" value="1"/>
</dbReference>
<dbReference type="EMBL" id="CP011112">
    <property type="protein sequence ID" value="AKU18745.1"/>
    <property type="molecule type" value="Genomic_DNA"/>
</dbReference>
<keyword evidence="8" id="KW-0418">Kinase</keyword>
<evidence type="ECO:0000259" key="16">
    <source>
        <dbReference type="PROSITE" id="PS50885"/>
    </source>
</evidence>
<dbReference type="CDD" id="cd00082">
    <property type="entry name" value="HisKA"/>
    <property type="match status" value="1"/>
</dbReference>
<evidence type="ECO:0000256" key="8">
    <source>
        <dbReference type="ARBA" id="ARBA00022777"/>
    </source>
</evidence>
<dbReference type="InterPro" id="IPR003661">
    <property type="entry name" value="HisK_dim/P_dom"/>
</dbReference>
<proteinExistence type="predicted"/>
<accession>A0A0K1JQC4</accession>
<name>A0A0K1JQC4_9MICO</name>
<feature type="chain" id="PRO_5005462175" description="histidine kinase" evidence="14">
    <location>
        <begin position="28"/>
        <end position="504"/>
    </location>
</feature>
<dbReference type="Pfam" id="PF00512">
    <property type="entry name" value="HisKA"/>
    <property type="match status" value="1"/>
</dbReference>
<feature type="signal peptide" evidence="14">
    <location>
        <begin position="1"/>
        <end position="27"/>
    </location>
</feature>
<dbReference type="InterPro" id="IPR003660">
    <property type="entry name" value="HAMP_dom"/>
</dbReference>
<comment type="subcellular location">
    <subcellularLocation>
        <location evidence="3">Cell membrane</location>
    </subcellularLocation>
</comment>
<dbReference type="KEGG" id="lmoi:VV02_08120"/>
<evidence type="ECO:0000256" key="6">
    <source>
        <dbReference type="ARBA" id="ARBA00022679"/>
    </source>
</evidence>
<dbReference type="CDD" id="cd06225">
    <property type="entry name" value="HAMP"/>
    <property type="match status" value="1"/>
</dbReference>
<dbReference type="InterPro" id="IPR003594">
    <property type="entry name" value="HATPase_dom"/>
</dbReference>
<dbReference type="Proteomes" id="UP000066480">
    <property type="component" value="Chromosome"/>
</dbReference>
<dbReference type="InterPro" id="IPR036890">
    <property type="entry name" value="HATPase_C_sf"/>
</dbReference>
<dbReference type="CDD" id="cd00075">
    <property type="entry name" value="HATPase"/>
    <property type="match status" value="1"/>
</dbReference>
<dbReference type="Pfam" id="PF02518">
    <property type="entry name" value="HATPase_c"/>
    <property type="match status" value="1"/>
</dbReference>
<dbReference type="PANTHER" id="PTHR45436:SF5">
    <property type="entry name" value="SENSOR HISTIDINE KINASE TRCS"/>
    <property type="match status" value="1"/>
</dbReference>
<dbReference type="GO" id="GO:0000155">
    <property type="term" value="F:phosphorelay sensor kinase activity"/>
    <property type="evidence" value="ECO:0007669"/>
    <property type="project" value="InterPro"/>
</dbReference>
<reference evidence="17 18" key="1">
    <citation type="submission" date="2015-03" db="EMBL/GenBank/DDBJ databases">
        <title>Luteipulveratus halotolerans sp. nov., a novel actinobacterium (Dermacoccaceae) from Sarawak, Malaysia.</title>
        <authorList>
            <person name="Juboi H."/>
            <person name="Basik A."/>
            <person name="Shamsul S.S."/>
            <person name="Arnold P."/>
            <person name="Schmitt E.K."/>
            <person name="Sanglier J.-J."/>
            <person name="Yeo T."/>
        </authorList>
    </citation>
    <scope>NUCLEOTIDE SEQUENCE [LARGE SCALE GENOMIC DNA]</scope>
    <source>
        <strain evidence="17 18">MN07-A0370</strain>
    </source>
</reference>
<evidence type="ECO:0000256" key="13">
    <source>
        <dbReference type="SAM" id="Phobius"/>
    </source>
</evidence>
<dbReference type="Gene3D" id="6.10.340.10">
    <property type="match status" value="1"/>
</dbReference>
<dbReference type="AlphaFoldDB" id="A0A0K1JQC4"/>
<dbReference type="InterPro" id="IPR036097">
    <property type="entry name" value="HisK_dim/P_sf"/>
</dbReference>
<evidence type="ECO:0000256" key="1">
    <source>
        <dbReference type="ARBA" id="ARBA00000085"/>
    </source>
</evidence>
<dbReference type="InterPro" id="IPR004358">
    <property type="entry name" value="Sig_transdc_His_kin-like_C"/>
</dbReference>
<evidence type="ECO:0000256" key="11">
    <source>
        <dbReference type="ARBA" id="ARBA00023136"/>
    </source>
</evidence>
<dbReference type="SUPFAM" id="SSF47384">
    <property type="entry name" value="Homodimeric domain of signal transducing histidine kinase"/>
    <property type="match status" value="1"/>
</dbReference>
<dbReference type="OrthoDB" id="9786919at2"/>
<keyword evidence="9 13" id="KW-1133">Transmembrane helix</keyword>
<dbReference type="PRINTS" id="PR00344">
    <property type="entry name" value="BCTRLSENSOR"/>
</dbReference>
<dbReference type="SMART" id="SM00388">
    <property type="entry name" value="HisKA"/>
    <property type="match status" value="1"/>
</dbReference>
<evidence type="ECO:0000256" key="2">
    <source>
        <dbReference type="ARBA" id="ARBA00001968"/>
    </source>
</evidence>
<keyword evidence="14" id="KW-0732">Signal</keyword>
<organism evidence="17 18">
    <name type="scientific">Luteipulveratus mongoliensis</name>
    <dbReference type="NCBI Taxonomy" id="571913"/>
    <lineage>
        <taxon>Bacteria</taxon>
        <taxon>Bacillati</taxon>
        <taxon>Actinomycetota</taxon>
        <taxon>Actinomycetes</taxon>
        <taxon>Micrococcales</taxon>
        <taxon>Dermacoccaceae</taxon>
        <taxon>Luteipulveratus</taxon>
    </lineage>
</organism>
<evidence type="ECO:0000313" key="17">
    <source>
        <dbReference type="EMBL" id="AKU18745.1"/>
    </source>
</evidence>
<evidence type="ECO:0000256" key="5">
    <source>
        <dbReference type="ARBA" id="ARBA00022553"/>
    </source>
</evidence>
<dbReference type="STRING" id="571913.VV02_08120"/>
<keyword evidence="6" id="KW-0808">Transferase</keyword>
<evidence type="ECO:0000313" key="18">
    <source>
        <dbReference type="Proteomes" id="UP000066480"/>
    </source>
</evidence>
<evidence type="ECO:0000256" key="9">
    <source>
        <dbReference type="ARBA" id="ARBA00022989"/>
    </source>
</evidence>
<dbReference type="SMART" id="SM00304">
    <property type="entry name" value="HAMP"/>
    <property type="match status" value="1"/>
</dbReference>
<evidence type="ECO:0000256" key="4">
    <source>
        <dbReference type="ARBA" id="ARBA00012438"/>
    </source>
</evidence>
<keyword evidence="18" id="KW-1185">Reference proteome</keyword>
<feature type="transmembrane region" description="Helical" evidence="13">
    <location>
        <begin position="176"/>
        <end position="197"/>
    </location>
</feature>
<evidence type="ECO:0000256" key="14">
    <source>
        <dbReference type="SAM" id="SignalP"/>
    </source>
</evidence>
<dbReference type="SUPFAM" id="SSF55874">
    <property type="entry name" value="ATPase domain of HSP90 chaperone/DNA topoisomerase II/histidine kinase"/>
    <property type="match status" value="1"/>
</dbReference>
<feature type="domain" description="Histidine kinase" evidence="15">
    <location>
        <begin position="266"/>
        <end position="490"/>
    </location>
</feature>
<keyword evidence="5" id="KW-0597">Phosphoprotein</keyword>
<evidence type="ECO:0000256" key="10">
    <source>
        <dbReference type="ARBA" id="ARBA00023012"/>
    </source>
</evidence>
<sequence length="504" mass="54621">MPLRLRLVAVMLSLLAAALAITGTAGAHQLRSYLEERQSTELRQSYRPIAKAAHDAVVENRNTTIDAVVPENTYATRIILPATADRPVAEIRDLPVSPINEDSTDTTPTTNGPKPRFPNLTITSPRVIDHQPFVVQSAGGGSTRWMVVAGTTDDGGLYAVAVSLDRVDIIVTKVRWFSVLIALLALATCALLGWFAIRRAFRPLRQIEDTAKAIAAGDLSRRVPEAATKDEVSSLSHSLNVMLAQIEESFVVRAASEDRMRQFVADASHELRTPLATVRGYAELFRQGAVSEPEDVRSAMRRIEDEATRMGVLVEDLLTLTRLERRQPAPGEQPRNLGPVDLTVIGADATQDAQALDHDREIRLVGLDGPVQAAVVFGEEAGLRQVVTNLMANAIRYTPEQTPIEIAVGTRGWNAELQVRDHGDGVPPDQRRRIFERFYRADASRNSASGGSGLGLAIAAAIVQSHGGTVHVEETPGGGATFIVRIPQVSHSDRPGPVQTQAVQ</sequence>
<keyword evidence="10" id="KW-0902">Two-component regulatory system</keyword>
<evidence type="ECO:0000256" key="7">
    <source>
        <dbReference type="ARBA" id="ARBA00022692"/>
    </source>
</evidence>
<dbReference type="PANTHER" id="PTHR45436">
    <property type="entry name" value="SENSOR HISTIDINE KINASE YKOH"/>
    <property type="match status" value="1"/>
</dbReference>
<evidence type="ECO:0000259" key="15">
    <source>
        <dbReference type="PROSITE" id="PS50109"/>
    </source>
</evidence>
<comment type="cofactor">
    <cofactor evidence="2">
        <name>a divalent metal cation</name>
        <dbReference type="ChEBI" id="CHEBI:60240"/>
    </cofactor>
</comment>
<protein>
    <recommendedName>
        <fullName evidence="4">histidine kinase</fullName>
        <ecNumber evidence="4">2.7.13.3</ecNumber>
    </recommendedName>
</protein>
<gene>
    <name evidence="17" type="ORF">VV02_08120</name>
</gene>
<dbReference type="PROSITE" id="PS50885">
    <property type="entry name" value="HAMP"/>
    <property type="match status" value="1"/>
</dbReference>
<keyword evidence="7 13" id="KW-0812">Transmembrane</keyword>
<dbReference type="EC" id="2.7.13.3" evidence="4"/>
<dbReference type="SUPFAM" id="SSF158472">
    <property type="entry name" value="HAMP domain-like"/>
    <property type="match status" value="1"/>
</dbReference>
<feature type="region of interest" description="Disordered" evidence="12">
    <location>
        <begin position="97"/>
        <end position="118"/>
    </location>
</feature>
<dbReference type="Gene3D" id="1.10.287.130">
    <property type="match status" value="1"/>
</dbReference>
<evidence type="ECO:0000256" key="3">
    <source>
        <dbReference type="ARBA" id="ARBA00004236"/>
    </source>
</evidence>